<gene>
    <name evidence="10" type="primary">vraR</name>
    <name evidence="10" type="ORF">SAMEA3545359_02754</name>
</gene>
<dbReference type="EMBL" id="FMHG01000004">
    <property type="protein sequence ID" value="SCJ90698.1"/>
    <property type="molecule type" value="Genomic_DNA"/>
</dbReference>
<reference evidence="10" key="1">
    <citation type="submission" date="2015-09" db="EMBL/GenBank/DDBJ databases">
        <authorList>
            <consortium name="Pathogen Informatics"/>
        </authorList>
    </citation>
    <scope>NUCLEOTIDE SEQUENCE</scope>
    <source>
        <strain evidence="10">2789STDY5834896</strain>
    </source>
</reference>
<dbReference type="SMART" id="SM00421">
    <property type="entry name" value="HTH_LUXR"/>
    <property type="match status" value="1"/>
</dbReference>
<keyword evidence="5" id="KW-0804">Transcription</keyword>
<keyword evidence="3" id="KW-0805">Transcription regulation</keyword>
<feature type="modified residue" description="4-aspartylphosphate" evidence="7">
    <location>
        <position position="53"/>
    </location>
</feature>
<dbReference type="Pfam" id="PF00196">
    <property type="entry name" value="GerE"/>
    <property type="match status" value="1"/>
</dbReference>
<accession>A0A1C6K8X5</accession>
<dbReference type="InterPro" id="IPR016032">
    <property type="entry name" value="Sig_transdc_resp-reg_C-effctor"/>
</dbReference>
<dbReference type="GO" id="GO:0003677">
    <property type="term" value="F:DNA binding"/>
    <property type="evidence" value="ECO:0007669"/>
    <property type="project" value="UniProtKB-KW"/>
</dbReference>
<evidence type="ECO:0000256" key="4">
    <source>
        <dbReference type="ARBA" id="ARBA00023125"/>
    </source>
</evidence>
<feature type="domain" description="Response regulatory" evidence="9">
    <location>
        <begin position="2"/>
        <end position="118"/>
    </location>
</feature>
<evidence type="ECO:0000256" key="6">
    <source>
        <dbReference type="ARBA" id="ARBA00024867"/>
    </source>
</evidence>
<dbReference type="PROSITE" id="PS50110">
    <property type="entry name" value="RESPONSE_REGULATORY"/>
    <property type="match status" value="1"/>
</dbReference>
<dbReference type="CDD" id="cd06170">
    <property type="entry name" value="LuxR_C_like"/>
    <property type="match status" value="1"/>
</dbReference>
<dbReference type="PANTHER" id="PTHR43214:SF43">
    <property type="entry name" value="TWO-COMPONENT RESPONSE REGULATOR"/>
    <property type="match status" value="1"/>
</dbReference>
<dbReference type="Pfam" id="PF00072">
    <property type="entry name" value="Response_reg"/>
    <property type="match status" value="1"/>
</dbReference>
<dbReference type="PROSITE" id="PS50043">
    <property type="entry name" value="HTH_LUXR_2"/>
    <property type="match status" value="1"/>
</dbReference>
<dbReference type="PROSITE" id="PS00622">
    <property type="entry name" value="HTH_LUXR_1"/>
    <property type="match status" value="1"/>
</dbReference>
<dbReference type="InterPro" id="IPR001789">
    <property type="entry name" value="Sig_transdc_resp-reg_receiver"/>
</dbReference>
<dbReference type="InterPro" id="IPR058245">
    <property type="entry name" value="NreC/VraR/RcsB-like_REC"/>
</dbReference>
<dbReference type="CDD" id="cd17535">
    <property type="entry name" value="REC_NarL-like"/>
    <property type="match status" value="1"/>
</dbReference>
<organism evidence="10">
    <name type="scientific">uncultured Anaerotruncus sp</name>
    <dbReference type="NCBI Taxonomy" id="905011"/>
    <lineage>
        <taxon>Bacteria</taxon>
        <taxon>Bacillati</taxon>
        <taxon>Bacillota</taxon>
        <taxon>Clostridia</taxon>
        <taxon>Eubacteriales</taxon>
        <taxon>Oscillospiraceae</taxon>
        <taxon>Anaerotruncus</taxon>
        <taxon>environmental samples</taxon>
    </lineage>
</organism>
<evidence type="ECO:0000259" key="8">
    <source>
        <dbReference type="PROSITE" id="PS50043"/>
    </source>
</evidence>
<dbReference type="InterPro" id="IPR011006">
    <property type="entry name" value="CheY-like_superfamily"/>
</dbReference>
<dbReference type="AlphaFoldDB" id="A0A1C6K8X5"/>
<name>A0A1C6K8X5_9FIRM</name>
<dbReference type="InterPro" id="IPR000792">
    <property type="entry name" value="Tscrpt_reg_LuxR_C"/>
</dbReference>
<sequence>MDILIIDDDPFVCASLQTILQAQDDIEVLGTGTSGQQAVELYRRYEPDILLIDIQMKGMTGLEAARQILAQWPLARILFLTTFSDNDYIRDALQMGAKGYLIKQDIEAIAPALRAVYSGQSVFGDEVVHKLPDLMGAPTGPDFSGFELSEREREVTELVALGLSNREIADRLFLSEGTVRNYLSAILEKLDLRDRTQLAVFYYRQK</sequence>
<comment type="function">
    <text evidence="6">May play the central regulatory role in sporulation. It may be an element of the effector pathway responsible for the activation of sporulation genes in response to nutritional stress. Spo0A may act in concert with spo0H (a sigma factor) to control the expression of some genes that are critical to the sporulation process.</text>
</comment>
<evidence type="ECO:0000256" key="2">
    <source>
        <dbReference type="ARBA" id="ARBA00022553"/>
    </source>
</evidence>
<evidence type="ECO:0000256" key="7">
    <source>
        <dbReference type="PROSITE-ProRule" id="PRU00169"/>
    </source>
</evidence>
<protein>
    <recommendedName>
        <fullName evidence="1">Stage 0 sporulation protein A homolog</fullName>
    </recommendedName>
</protein>
<evidence type="ECO:0000313" key="10">
    <source>
        <dbReference type="EMBL" id="SCJ90698.1"/>
    </source>
</evidence>
<dbReference type="PRINTS" id="PR00038">
    <property type="entry name" value="HTHLUXR"/>
</dbReference>
<evidence type="ECO:0000256" key="5">
    <source>
        <dbReference type="ARBA" id="ARBA00023163"/>
    </source>
</evidence>
<dbReference type="InterPro" id="IPR039420">
    <property type="entry name" value="WalR-like"/>
</dbReference>
<dbReference type="GO" id="GO:0006355">
    <property type="term" value="P:regulation of DNA-templated transcription"/>
    <property type="evidence" value="ECO:0007669"/>
    <property type="project" value="InterPro"/>
</dbReference>
<dbReference type="PANTHER" id="PTHR43214">
    <property type="entry name" value="TWO-COMPONENT RESPONSE REGULATOR"/>
    <property type="match status" value="1"/>
</dbReference>
<feature type="domain" description="HTH luxR-type" evidence="8">
    <location>
        <begin position="141"/>
        <end position="206"/>
    </location>
</feature>
<dbReference type="GO" id="GO:0000160">
    <property type="term" value="P:phosphorelay signal transduction system"/>
    <property type="evidence" value="ECO:0007669"/>
    <property type="project" value="InterPro"/>
</dbReference>
<keyword evidence="4" id="KW-0238">DNA-binding</keyword>
<evidence type="ECO:0000259" key="9">
    <source>
        <dbReference type="PROSITE" id="PS50110"/>
    </source>
</evidence>
<dbReference type="Gene3D" id="3.40.50.2300">
    <property type="match status" value="1"/>
</dbReference>
<dbReference type="SUPFAM" id="SSF46894">
    <property type="entry name" value="C-terminal effector domain of the bipartite response regulators"/>
    <property type="match status" value="1"/>
</dbReference>
<dbReference type="SMART" id="SM00448">
    <property type="entry name" value="REC"/>
    <property type="match status" value="1"/>
</dbReference>
<dbReference type="SUPFAM" id="SSF52172">
    <property type="entry name" value="CheY-like"/>
    <property type="match status" value="1"/>
</dbReference>
<keyword evidence="2 7" id="KW-0597">Phosphoprotein</keyword>
<proteinExistence type="predicted"/>
<evidence type="ECO:0000256" key="1">
    <source>
        <dbReference type="ARBA" id="ARBA00018672"/>
    </source>
</evidence>
<evidence type="ECO:0000256" key="3">
    <source>
        <dbReference type="ARBA" id="ARBA00023015"/>
    </source>
</evidence>